<protein>
    <submittedName>
        <fullName evidence="2">Glycosyltransferase involved in cell wall biosynthesis</fullName>
    </submittedName>
</protein>
<accession>A0A839T8D2</accession>
<dbReference type="RefSeq" id="WP_183617955.1">
    <property type="nucleotide sequence ID" value="NZ_CAJHAH010000004.1"/>
</dbReference>
<dbReference type="CDD" id="cd03802">
    <property type="entry name" value="GT4_AviGT4-like"/>
    <property type="match status" value="1"/>
</dbReference>
<sequence length="326" mass="37251">MKILHVLLTQLSIPPIDYGGTERVLWGLYQGQKSLGHEVKFITKNKNTHPDALYFDEKKSLESQIEGWADIIHFHYPYDGDINTPFVCTEHSNSEVEKEYPINTIYLSSRHADNYNATCFVHNGLYWPDYGEPNFNPKHYVHFLAKASWRIKNLQGSVRIAQKADMPMHILGGKRFNIRRNPYFYPSSALTFHGMIGGEQKNKLVRNSKGLIFPVLWHEPFGLAVIESLYLGCPVFATSFGALPDIITQEDIGLLSDSYSVLTESVRNTDQFDRHACHNHAKQYFSHTAMAKGYLHCYERVLAGETLNSQKPKAKANIKDRLIMVS</sequence>
<dbReference type="EMBL" id="JACHXL010000001">
    <property type="protein sequence ID" value="MBB3105717.1"/>
    <property type="molecule type" value="Genomic_DNA"/>
</dbReference>
<feature type="domain" description="Glycosyl transferase family 1" evidence="1">
    <location>
        <begin position="189"/>
        <end position="260"/>
    </location>
</feature>
<proteinExistence type="predicted"/>
<comment type="caution">
    <text evidence="2">The sequence shown here is derived from an EMBL/GenBank/DDBJ whole genome shotgun (WGS) entry which is preliminary data.</text>
</comment>
<reference evidence="2 3" key="1">
    <citation type="submission" date="2020-08" db="EMBL/GenBank/DDBJ databases">
        <title>Genomic Encyclopedia of Type Strains, Phase III (KMG-III): the genomes of soil and plant-associated and newly described type strains.</title>
        <authorList>
            <person name="Whitman W."/>
        </authorList>
    </citation>
    <scope>NUCLEOTIDE SEQUENCE [LARGE SCALE GENOMIC DNA]</scope>
    <source>
        <strain evidence="2 3">CECT 5885</strain>
    </source>
</reference>
<dbReference type="GO" id="GO:0016757">
    <property type="term" value="F:glycosyltransferase activity"/>
    <property type="evidence" value="ECO:0007669"/>
    <property type="project" value="InterPro"/>
</dbReference>
<dbReference type="PANTHER" id="PTHR12526">
    <property type="entry name" value="GLYCOSYLTRANSFERASE"/>
    <property type="match status" value="1"/>
</dbReference>
<evidence type="ECO:0000259" key="1">
    <source>
        <dbReference type="Pfam" id="PF00534"/>
    </source>
</evidence>
<dbReference type="InterPro" id="IPR001296">
    <property type="entry name" value="Glyco_trans_1"/>
</dbReference>
<dbReference type="Pfam" id="PF00534">
    <property type="entry name" value="Glycos_transf_1"/>
    <property type="match status" value="1"/>
</dbReference>
<gene>
    <name evidence="2" type="ORF">FHS24_000208</name>
</gene>
<dbReference type="AlphaFoldDB" id="A0A839T8D2"/>
<dbReference type="Gene3D" id="3.40.50.2000">
    <property type="entry name" value="Glycogen Phosphorylase B"/>
    <property type="match status" value="2"/>
</dbReference>
<dbReference type="SUPFAM" id="SSF53756">
    <property type="entry name" value="UDP-Glycosyltransferase/glycogen phosphorylase"/>
    <property type="match status" value="1"/>
</dbReference>
<name>A0A839T8D2_9GAMM</name>
<evidence type="ECO:0000313" key="3">
    <source>
        <dbReference type="Proteomes" id="UP000588111"/>
    </source>
</evidence>
<evidence type="ECO:0000313" key="2">
    <source>
        <dbReference type="EMBL" id="MBB3105717.1"/>
    </source>
</evidence>
<organism evidence="2 3">
    <name type="scientific">Psychrobacter luti</name>
    <dbReference type="NCBI Taxonomy" id="198481"/>
    <lineage>
        <taxon>Bacteria</taxon>
        <taxon>Pseudomonadati</taxon>
        <taxon>Pseudomonadota</taxon>
        <taxon>Gammaproteobacteria</taxon>
        <taxon>Moraxellales</taxon>
        <taxon>Moraxellaceae</taxon>
        <taxon>Psychrobacter</taxon>
    </lineage>
</organism>
<dbReference type="Proteomes" id="UP000588111">
    <property type="component" value="Unassembled WGS sequence"/>
</dbReference>
<dbReference type="PANTHER" id="PTHR12526:SF595">
    <property type="entry name" value="BLL5217 PROTEIN"/>
    <property type="match status" value="1"/>
</dbReference>
<keyword evidence="2" id="KW-0808">Transferase</keyword>
<dbReference type="GO" id="GO:1901135">
    <property type="term" value="P:carbohydrate derivative metabolic process"/>
    <property type="evidence" value="ECO:0007669"/>
    <property type="project" value="UniProtKB-ARBA"/>
</dbReference>
<keyword evidence="3" id="KW-1185">Reference proteome</keyword>